<evidence type="ECO:0000256" key="3">
    <source>
        <dbReference type="RuleBase" id="RU361235"/>
    </source>
</evidence>
<dbReference type="InterPro" id="IPR019826">
    <property type="entry name" value="Carboxylesterase_B_AS"/>
</dbReference>
<feature type="domain" description="Carboxylesterase type B" evidence="4">
    <location>
        <begin position="30"/>
        <end position="532"/>
    </location>
</feature>
<dbReference type="STRING" id="425514.SAMN05443550_112115"/>
<organism evidence="5 6">
    <name type="scientific">Pedobacter hartonius</name>
    <dbReference type="NCBI Taxonomy" id="425514"/>
    <lineage>
        <taxon>Bacteria</taxon>
        <taxon>Pseudomonadati</taxon>
        <taxon>Bacteroidota</taxon>
        <taxon>Sphingobacteriia</taxon>
        <taxon>Sphingobacteriales</taxon>
        <taxon>Sphingobacteriaceae</taxon>
        <taxon>Pedobacter</taxon>
    </lineage>
</organism>
<evidence type="ECO:0000313" key="5">
    <source>
        <dbReference type="EMBL" id="SEB15151.1"/>
    </source>
</evidence>
<evidence type="ECO:0000256" key="2">
    <source>
        <dbReference type="ARBA" id="ARBA00022801"/>
    </source>
</evidence>
<dbReference type="Proteomes" id="UP000198850">
    <property type="component" value="Unassembled WGS sequence"/>
</dbReference>
<dbReference type="PROSITE" id="PS00122">
    <property type="entry name" value="CARBOXYLESTERASE_B_1"/>
    <property type="match status" value="1"/>
</dbReference>
<sequence>MKYNLTIFMFICCSNLAVLGQSQQPVALKRVTTANGILEGTAESSGITSFKGIPFAQPPLGELRWKEPQPVQNWQGVRKADHFGNRGMQKPVFGDMGFRADSISEDCLYLNVWTPARSSKEKLPVLVYFYGGGLVAGDGSEPRYDGESMAKKGIVTLTVNYRLGIFGFFSHPELSRESPHHASGNYGYMDQTAALKWVKKNIEAFGGDPSRVTIAGESAGSISVFAQMASPLSKGLFAGAIGESGAAIFPTIAPVPLAAGEARGTAFAAKTGAASLADLRKLPATKLLDIAYQNNMGGATTTVDGYFFPELPVKTFTEGRQAHVPILVGWNSAEVSYQSILKNASPTLENYTKALKELYGEKSSEVLKLYPATTEAEVICSATALSSDRFIAYSTWKWADLHTKTGAKPVYRYLFSKSKPPMTESMKNAVPGFAGGIMKGTTGTTAAKPAAPAGAPHAFEIEYAMGNLHYNKVYAWTADDHKVSDTMLEYFANFVKNGNPNGGKLPKWPEIRSNQQVNYINLDVNTKAEVETDRARYLFLDKEYSK</sequence>
<dbReference type="EC" id="3.1.1.-" evidence="3"/>
<gene>
    <name evidence="5" type="ORF">SAMN05443550_112115</name>
</gene>
<dbReference type="PROSITE" id="PS00941">
    <property type="entry name" value="CARBOXYLESTERASE_B_2"/>
    <property type="match status" value="1"/>
</dbReference>
<dbReference type="InterPro" id="IPR050309">
    <property type="entry name" value="Type-B_Carboxylest/Lipase"/>
</dbReference>
<dbReference type="PANTHER" id="PTHR11559">
    <property type="entry name" value="CARBOXYLESTERASE"/>
    <property type="match status" value="1"/>
</dbReference>
<dbReference type="EMBL" id="FNRA01000012">
    <property type="protein sequence ID" value="SEB15151.1"/>
    <property type="molecule type" value="Genomic_DNA"/>
</dbReference>
<protein>
    <recommendedName>
        <fullName evidence="3">Carboxylic ester hydrolase</fullName>
        <ecNumber evidence="3">3.1.1.-</ecNumber>
    </recommendedName>
</protein>
<keyword evidence="6" id="KW-1185">Reference proteome</keyword>
<reference evidence="5 6" key="1">
    <citation type="submission" date="2016-10" db="EMBL/GenBank/DDBJ databases">
        <authorList>
            <person name="de Groot N.N."/>
        </authorList>
    </citation>
    <scope>NUCLEOTIDE SEQUENCE [LARGE SCALE GENOMIC DNA]</scope>
    <source>
        <strain evidence="5 6">DSM 19033</strain>
    </source>
</reference>
<dbReference type="Pfam" id="PF00135">
    <property type="entry name" value="COesterase"/>
    <property type="match status" value="1"/>
</dbReference>
<comment type="similarity">
    <text evidence="1 3">Belongs to the type-B carboxylesterase/lipase family.</text>
</comment>
<accession>A0A1H4H0K6</accession>
<name>A0A1H4H0K6_9SPHI</name>
<dbReference type="InterPro" id="IPR002018">
    <property type="entry name" value="CarbesteraseB"/>
</dbReference>
<dbReference type="InterPro" id="IPR029058">
    <property type="entry name" value="AB_hydrolase_fold"/>
</dbReference>
<dbReference type="OrthoDB" id="9775851at2"/>
<dbReference type="RefSeq" id="WP_090559409.1">
    <property type="nucleotide sequence ID" value="NZ_FNRA01000012.1"/>
</dbReference>
<evidence type="ECO:0000256" key="1">
    <source>
        <dbReference type="ARBA" id="ARBA00005964"/>
    </source>
</evidence>
<dbReference type="AlphaFoldDB" id="A0A1H4H0K6"/>
<keyword evidence="2 3" id="KW-0378">Hydrolase</keyword>
<dbReference type="GO" id="GO:0016787">
    <property type="term" value="F:hydrolase activity"/>
    <property type="evidence" value="ECO:0007669"/>
    <property type="project" value="UniProtKB-KW"/>
</dbReference>
<dbReference type="Gene3D" id="3.40.50.1820">
    <property type="entry name" value="alpha/beta hydrolase"/>
    <property type="match status" value="1"/>
</dbReference>
<dbReference type="InterPro" id="IPR019819">
    <property type="entry name" value="Carboxylesterase_B_CS"/>
</dbReference>
<evidence type="ECO:0000259" key="4">
    <source>
        <dbReference type="Pfam" id="PF00135"/>
    </source>
</evidence>
<evidence type="ECO:0000313" key="6">
    <source>
        <dbReference type="Proteomes" id="UP000198850"/>
    </source>
</evidence>
<proteinExistence type="inferred from homology"/>
<dbReference type="SUPFAM" id="SSF53474">
    <property type="entry name" value="alpha/beta-Hydrolases"/>
    <property type="match status" value="1"/>
</dbReference>